<keyword evidence="9" id="KW-1185">Reference proteome</keyword>
<dbReference type="EMBL" id="JARYMX010000001">
    <property type="protein sequence ID" value="KAJ9566475.1"/>
    <property type="molecule type" value="Genomic_DNA"/>
</dbReference>
<accession>A0AA38TT05</accession>
<evidence type="ECO:0000259" key="7">
    <source>
        <dbReference type="PROSITE" id="PS50966"/>
    </source>
</evidence>
<evidence type="ECO:0000256" key="5">
    <source>
        <dbReference type="SAM" id="MobiDB-lite"/>
    </source>
</evidence>
<feature type="domain" description="CCHC-type" evidence="6">
    <location>
        <begin position="770"/>
        <end position="785"/>
    </location>
</feature>
<keyword evidence="1" id="KW-0479">Metal-binding</keyword>
<sequence>MSSSEDKPRLYLCSGGKWAAGVDGLDYVEATVRKGVRVKLNSTFKHLVNYCSWKCEIDRSSGQLHICYKHEGQLFQITDDEDVSVFLQYANGLEDPPEVYVDVYVSGEGDGAGTSNTINEEPIYLDTESQIQQSHETSYRVDFGYGLSDSYPEVVPETQQDQQQEVQEEEDEDEGEDEDEYEGEDEDEHEEDEENEEGVEPSRLRPGLDDYFGIPPLIPTPDFSTEDNEGVPYRRSQRLSIGKVFDTKEKLILEVGMKFIEEQFEYKTKKSCTKRYEIACARDHCKWSMKAKAAGGGGMFMVTDLVDVHKCSRTQLNPNHRQANQRLLGNFYKTKFRNSRRVLTPKDMAEDFREQYGVTIPYATAWRARWKAITLIRGSHAESFTRLPMYLYNLERANPGTITSIRTDSSGRFAECFVAVGVAIHTFLQNLRPVLIIDAAHLKGEYLGTMFLVVAMDGNNNIVPVALGVGRSETADEWTWFLNKLKTCIGEPRELVFMSDRVASINAAITAIFPNAHHALCCRHLVMNVRSRAPRIKQFKTPYWKACKAYTTRVFDRMMNILQAVVPEGAQLMQEVGVERWSRAHFPAQRFNIMASNSAESINALSRSARKLPIVGLMEYFREFQQEWYFIRRRKGGLENINILVLQELNHQLTEWAQKKIHKRIVKSATWTAHGIGYDKWEVRDYGYNAEVDMHHRNCTCLKWQVSGLSCGHAITVAKRLASRTCRNMALSTKPLPIVLPPLIIIKRPVGRPKGNKRRPSRGESRSQQKCPRCEEYGHISSQCPWIPSSARGSSQLEPIETVDLN</sequence>
<feature type="compositionally biased region" description="Basic residues" evidence="5">
    <location>
        <begin position="750"/>
        <end position="760"/>
    </location>
</feature>
<protein>
    <recommendedName>
        <fullName evidence="10">SWIM-type domain-containing protein</fullName>
    </recommendedName>
</protein>
<dbReference type="InterPro" id="IPR001878">
    <property type="entry name" value="Znf_CCHC"/>
</dbReference>
<name>A0AA38TT05_9ASTR</name>
<dbReference type="PROSITE" id="PS50966">
    <property type="entry name" value="ZF_SWIM"/>
    <property type="match status" value="1"/>
</dbReference>
<feature type="region of interest" description="Disordered" evidence="5">
    <location>
        <begin position="143"/>
        <end position="213"/>
    </location>
</feature>
<keyword evidence="2 4" id="KW-0863">Zinc-finger</keyword>
<dbReference type="PANTHER" id="PTHR31973">
    <property type="entry name" value="POLYPROTEIN, PUTATIVE-RELATED"/>
    <property type="match status" value="1"/>
</dbReference>
<organism evidence="8 9">
    <name type="scientific">Centaurea solstitialis</name>
    <name type="common">yellow star-thistle</name>
    <dbReference type="NCBI Taxonomy" id="347529"/>
    <lineage>
        <taxon>Eukaryota</taxon>
        <taxon>Viridiplantae</taxon>
        <taxon>Streptophyta</taxon>
        <taxon>Embryophyta</taxon>
        <taxon>Tracheophyta</taxon>
        <taxon>Spermatophyta</taxon>
        <taxon>Magnoliopsida</taxon>
        <taxon>eudicotyledons</taxon>
        <taxon>Gunneridae</taxon>
        <taxon>Pentapetalae</taxon>
        <taxon>asterids</taxon>
        <taxon>campanulids</taxon>
        <taxon>Asterales</taxon>
        <taxon>Asteraceae</taxon>
        <taxon>Carduoideae</taxon>
        <taxon>Cardueae</taxon>
        <taxon>Centaureinae</taxon>
        <taxon>Centaurea</taxon>
    </lineage>
</organism>
<dbReference type="SMART" id="SM00575">
    <property type="entry name" value="ZnF_PMZ"/>
    <property type="match status" value="1"/>
</dbReference>
<evidence type="ECO:0008006" key="10">
    <source>
        <dbReference type="Google" id="ProtNLM"/>
    </source>
</evidence>
<evidence type="ECO:0000313" key="8">
    <source>
        <dbReference type="EMBL" id="KAJ9566475.1"/>
    </source>
</evidence>
<evidence type="ECO:0000256" key="4">
    <source>
        <dbReference type="PROSITE-ProRule" id="PRU00047"/>
    </source>
</evidence>
<reference evidence="8" key="1">
    <citation type="submission" date="2023-03" db="EMBL/GenBank/DDBJ databases">
        <title>Chromosome-scale reference genome and RAD-based genetic map of yellow starthistle (Centaurea solstitialis) reveal putative structural variation and QTLs associated with invader traits.</title>
        <authorList>
            <person name="Reatini B."/>
            <person name="Cang F.A."/>
            <person name="Jiang Q."/>
            <person name="Mckibben M.T.W."/>
            <person name="Barker M.S."/>
            <person name="Rieseberg L.H."/>
            <person name="Dlugosch K.M."/>
        </authorList>
    </citation>
    <scope>NUCLEOTIDE SEQUENCE</scope>
    <source>
        <strain evidence="8">CAN-66</strain>
        <tissue evidence="8">Leaf</tissue>
    </source>
</reference>
<feature type="compositionally biased region" description="Low complexity" evidence="5">
    <location>
        <begin position="153"/>
        <end position="165"/>
    </location>
</feature>
<dbReference type="SUPFAM" id="SSF57756">
    <property type="entry name" value="Retrovirus zinc finger-like domains"/>
    <property type="match status" value="1"/>
</dbReference>
<dbReference type="InterPro" id="IPR036875">
    <property type="entry name" value="Znf_CCHC_sf"/>
</dbReference>
<dbReference type="GO" id="GO:0008270">
    <property type="term" value="F:zinc ion binding"/>
    <property type="evidence" value="ECO:0007669"/>
    <property type="project" value="UniProtKB-KW"/>
</dbReference>
<gene>
    <name evidence="8" type="ORF">OSB04_002441</name>
</gene>
<feature type="region of interest" description="Disordered" evidence="5">
    <location>
        <begin position="750"/>
        <end position="806"/>
    </location>
</feature>
<dbReference type="InterPro" id="IPR007527">
    <property type="entry name" value="Znf_SWIM"/>
</dbReference>
<dbReference type="PANTHER" id="PTHR31973:SF185">
    <property type="entry name" value="TRANSPOSASE, MUDR, PLANT, MULE TRANSPOSASE DOMAIN-CONTAINING PROTEIN"/>
    <property type="match status" value="1"/>
</dbReference>
<evidence type="ECO:0000256" key="2">
    <source>
        <dbReference type="ARBA" id="ARBA00022771"/>
    </source>
</evidence>
<proteinExistence type="predicted"/>
<keyword evidence="3" id="KW-0862">Zinc</keyword>
<feature type="compositionally biased region" description="Acidic residues" evidence="5">
    <location>
        <begin position="166"/>
        <end position="199"/>
    </location>
</feature>
<dbReference type="GO" id="GO:0003676">
    <property type="term" value="F:nucleic acid binding"/>
    <property type="evidence" value="ECO:0007669"/>
    <property type="project" value="InterPro"/>
</dbReference>
<evidence type="ECO:0000256" key="3">
    <source>
        <dbReference type="ARBA" id="ARBA00022833"/>
    </source>
</evidence>
<dbReference type="AlphaFoldDB" id="A0AA38TT05"/>
<dbReference type="InterPro" id="IPR006564">
    <property type="entry name" value="Znf_PMZ"/>
</dbReference>
<dbReference type="Proteomes" id="UP001172457">
    <property type="component" value="Chromosome 1"/>
</dbReference>
<dbReference type="Pfam" id="PF10551">
    <property type="entry name" value="MULE"/>
    <property type="match status" value="1"/>
</dbReference>
<evidence type="ECO:0000313" key="9">
    <source>
        <dbReference type="Proteomes" id="UP001172457"/>
    </source>
</evidence>
<feature type="compositionally biased region" description="Basic and acidic residues" evidence="5">
    <location>
        <begin position="761"/>
        <end position="778"/>
    </location>
</feature>
<dbReference type="InterPro" id="IPR004332">
    <property type="entry name" value="Transposase_MuDR"/>
</dbReference>
<evidence type="ECO:0000256" key="1">
    <source>
        <dbReference type="ARBA" id="ARBA00022723"/>
    </source>
</evidence>
<feature type="domain" description="SWIM-type" evidence="7">
    <location>
        <begin position="688"/>
        <end position="722"/>
    </location>
</feature>
<dbReference type="Pfam" id="PF03108">
    <property type="entry name" value="DBD_Tnp_Mut"/>
    <property type="match status" value="1"/>
</dbReference>
<dbReference type="InterPro" id="IPR018289">
    <property type="entry name" value="MULE_transposase_dom"/>
</dbReference>
<dbReference type="PROSITE" id="PS50158">
    <property type="entry name" value="ZF_CCHC"/>
    <property type="match status" value="1"/>
</dbReference>
<evidence type="ECO:0000259" key="6">
    <source>
        <dbReference type="PROSITE" id="PS50158"/>
    </source>
</evidence>
<comment type="caution">
    <text evidence="8">The sequence shown here is derived from an EMBL/GenBank/DDBJ whole genome shotgun (WGS) entry which is preliminary data.</text>
</comment>